<reference evidence="19" key="1">
    <citation type="submission" date="2020-04" db="EMBL/GenBank/DDBJ databases">
        <title>Deep metagenomics examines the oral microbiome during advanced dental caries in children, revealing novel taxa and co-occurrences with host molecules.</title>
        <authorList>
            <person name="Baker J.L."/>
            <person name="Morton J.T."/>
            <person name="Dinis M."/>
            <person name="Alvarez R."/>
            <person name="Tran N.C."/>
            <person name="Knight R."/>
            <person name="Edlund A."/>
        </authorList>
    </citation>
    <scope>NUCLEOTIDE SEQUENCE</scope>
    <source>
        <strain evidence="19">JCVI_24_bin.2</strain>
    </source>
</reference>
<keyword evidence="8 14" id="KW-0479">Metal-binding</keyword>
<evidence type="ECO:0000256" key="4">
    <source>
        <dbReference type="ARBA" id="ARBA00009685"/>
    </source>
</evidence>
<keyword evidence="6" id="KW-0554">One-carbon metabolism</keyword>
<dbReference type="InterPro" id="IPR022629">
    <property type="entry name" value="S-AdoMet_synt_central"/>
</dbReference>
<dbReference type="PROSITE" id="PS00377">
    <property type="entry name" value="ADOMET_SYNTHASE_2"/>
    <property type="match status" value="1"/>
</dbReference>
<accession>A0A930DMW4</accession>
<dbReference type="Proteomes" id="UP000709351">
    <property type="component" value="Unassembled WGS sequence"/>
</dbReference>
<evidence type="ECO:0000256" key="13">
    <source>
        <dbReference type="NCBIfam" id="TIGR01034"/>
    </source>
</evidence>
<evidence type="ECO:0000256" key="15">
    <source>
        <dbReference type="RuleBase" id="RU004462"/>
    </source>
</evidence>
<dbReference type="GO" id="GO:0005524">
    <property type="term" value="F:ATP binding"/>
    <property type="evidence" value="ECO:0007669"/>
    <property type="project" value="UniProtKB-KW"/>
</dbReference>
<comment type="similarity">
    <text evidence="4 15">Belongs to the AdoMet synthase family.</text>
</comment>
<dbReference type="GO" id="GO:0005737">
    <property type="term" value="C:cytoplasm"/>
    <property type="evidence" value="ECO:0007669"/>
    <property type="project" value="UniProtKB-SubCell"/>
</dbReference>
<keyword evidence="11 14" id="KW-0460">Magnesium</keyword>
<feature type="domain" description="S-adenosylmethionine synthetase C-terminal" evidence="18">
    <location>
        <begin position="216"/>
        <end position="352"/>
    </location>
</feature>
<feature type="domain" description="S-adenosylmethionine synthetase central" evidence="17">
    <location>
        <begin position="101"/>
        <end position="213"/>
    </location>
</feature>
<dbReference type="InterPro" id="IPR002133">
    <property type="entry name" value="S-AdoMet_synthetase"/>
</dbReference>
<evidence type="ECO:0000259" key="18">
    <source>
        <dbReference type="Pfam" id="PF02773"/>
    </source>
</evidence>
<comment type="caution">
    <text evidence="19">The sequence shown here is derived from an EMBL/GenBank/DDBJ whole genome shotgun (WGS) entry which is preliminary data.</text>
</comment>
<evidence type="ECO:0000256" key="12">
    <source>
        <dbReference type="ARBA" id="ARBA00022958"/>
    </source>
</evidence>
<comment type="cofactor">
    <cofactor evidence="2">
        <name>K(+)</name>
        <dbReference type="ChEBI" id="CHEBI:29103"/>
    </cofactor>
</comment>
<sequence>MLFSSEQVSNGHPDKICDQISDAIVTDILAHDKKARIAAEVCIKDYDIIILGEITSTYIPDYQSLVMGILRNIGLEDLDKYKVQELISAQSPDIAMGVDNDGAGDQGMMFGYATKESAEMLPIPYVLSTRALQKLRAFNLANHFSILKPDAKAQVSFDYKEHKIDTFLLSSQHSESVSLKEVRAIIEKIMKETAEEMNLNTDFRVLVNPTGRFVLGSSFADSGLTGRKIIADTYGGAAHHGGGAFSGKDPSKVDRSAAYMARKVARDIVSSGRADRCEVQLAYAIGVAEPVSVYLDCFGTEKEPAGNIWRSVLDSYDLTPKGIIKYLDLLNVDYNLVSSYGHFGKSELPWEK</sequence>
<dbReference type="NCBIfam" id="TIGR01034">
    <property type="entry name" value="metK"/>
    <property type="match status" value="1"/>
</dbReference>
<dbReference type="InterPro" id="IPR022631">
    <property type="entry name" value="ADOMET_SYNTHASE_CS"/>
</dbReference>
<dbReference type="InterPro" id="IPR022636">
    <property type="entry name" value="S-AdoMet_synthetase_sfam"/>
</dbReference>
<feature type="domain" description="S-adenosylmethionine synthetase N-terminal" evidence="16">
    <location>
        <begin position="2"/>
        <end position="92"/>
    </location>
</feature>
<evidence type="ECO:0000256" key="8">
    <source>
        <dbReference type="ARBA" id="ARBA00022723"/>
    </source>
</evidence>
<dbReference type="PROSITE" id="PS00376">
    <property type="entry name" value="ADOMET_SYNTHASE_1"/>
    <property type="match status" value="1"/>
</dbReference>
<dbReference type="GO" id="GO:0046872">
    <property type="term" value="F:metal ion binding"/>
    <property type="evidence" value="ECO:0007669"/>
    <property type="project" value="UniProtKB-KW"/>
</dbReference>
<dbReference type="PANTHER" id="PTHR11964">
    <property type="entry name" value="S-ADENOSYLMETHIONINE SYNTHETASE"/>
    <property type="match status" value="1"/>
</dbReference>
<name>A0A930DMW4_9FIRM</name>
<comment type="subunit">
    <text evidence="14">Homotetramer.</text>
</comment>
<comment type="pathway">
    <text evidence="3">Amino-acid biosynthesis; S-adenosyl-L-methionine biosynthesis; S-adenosyl-L-methionine from L-methionine: step 1/1.</text>
</comment>
<dbReference type="AlphaFoldDB" id="A0A930DMW4"/>
<dbReference type="GO" id="GO:0006556">
    <property type="term" value="P:S-adenosylmethionine biosynthetic process"/>
    <property type="evidence" value="ECO:0007669"/>
    <property type="project" value="UniProtKB-UniRule"/>
</dbReference>
<dbReference type="GO" id="GO:0004478">
    <property type="term" value="F:methionine adenosyltransferase activity"/>
    <property type="evidence" value="ECO:0007669"/>
    <property type="project" value="UniProtKB-UniRule"/>
</dbReference>
<proteinExistence type="inferred from homology"/>
<evidence type="ECO:0000256" key="7">
    <source>
        <dbReference type="ARBA" id="ARBA00022679"/>
    </source>
</evidence>
<evidence type="ECO:0000256" key="10">
    <source>
        <dbReference type="ARBA" id="ARBA00022840"/>
    </source>
</evidence>
<evidence type="ECO:0000256" key="6">
    <source>
        <dbReference type="ARBA" id="ARBA00022563"/>
    </source>
</evidence>
<keyword evidence="9" id="KW-0547">Nucleotide-binding</keyword>
<dbReference type="Gene3D" id="3.30.300.10">
    <property type="match status" value="3"/>
</dbReference>
<dbReference type="GO" id="GO:0006730">
    <property type="term" value="P:one-carbon metabolic process"/>
    <property type="evidence" value="ECO:0007669"/>
    <property type="project" value="UniProtKB-KW"/>
</dbReference>
<gene>
    <name evidence="19" type="ORF">HXM93_04730</name>
</gene>
<keyword evidence="7 19" id="KW-0808">Transferase</keyword>
<evidence type="ECO:0000256" key="1">
    <source>
        <dbReference type="ARBA" id="ARBA00001946"/>
    </source>
</evidence>
<evidence type="ECO:0000256" key="2">
    <source>
        <dbReference type="ARBA" id="ARBA00001958"/>
    </source>
</evidence>
<keyword evidence="10" id="KW-0067">ATP-binding</keyword>
<comment type="subcellular location">
    <subcellularLocation>
        <location evidence="14">Cytoplasm</location>
    </subcellularLocation>
</comment>
<protein>
    <recommendedName>
        <fullName evidence="5 13">Methionine adenosyltransferase</fullName>
        <ecNumber evidence="5 13">2.5.1.6</ecNumber>
    </recommendedName>
</protein>
<evidence type="ECO:0000259" key="17">
    <source>
        <dbReference type="Pfam" id="PF02772"/>
    </source>
</evidence>
<dbReference type="Pfam" id="PF02773">
    <property type="entry name" value="S-AdoMet_synt_C"/>
    <property type="match status" value="1"/>
</dbReference>
<evidence type="ECO:0000256" key="11">
    <source>
        <dbReference type="ARBA" id="ARBA00022842"/>
    </source>
</evidence>
<dbReference type="Pfam" id="PF00438">
    <property type="entry name" value="S-AdoMet_synt_N"/>
    <property type="match status" value="1"/>
</dbReference>
<dbReference type="PIRSF" id="PIRSF000497">
    <property type="entry name" value="MAT"/>
    <property type="match status" value="1"/>
</dbReference>
<evidence type="ECO:0000256" key="14">
    <source>
        <dbReference type="RuleBase" id="RU000542"/>
    </source>
</evidence>
<evidence type="ECO:0000256" key="3">
    <source>
        <dbReference type="ARBA" id="ARBA00005224"/>
    </source>
</evidence>
<dbReference type="InterPro" id="IPR022630">
    <property type="entry name" value="S-AdoMet_synt_C"/>
</dbReference>
<dbReference type="Pfam" id="PF02772">
    <property type="entry name" value="S-AdoMet_synt_M"/>
    <property type="match status" value="1"/>
</dbReference>
<organism evidence="19 20">
    <name type="scientific">Oribacterium parvum</name>
    <dbReference type="NCBI Taxonomy" id="1501329"/>
    <lineage>
        <taxon>Bacteria</taxon>
        <taxon>Bacillati</taxon>
        <taxon>Bacillota</taxon>
        <taxon>Clostridia</taxon>
        <taxon>Lachnospirales</taxon>
        <taxon>Lachnospiraceae</taxon>
        <taxon>Oribacterium</taxon>
    </lineage>
</organism>
<dbReference type="CDD" id="cd18079">
    <property type="entry name" value="S-AdoMet_synt"/>
    <property type="match status" value="1"/>
</dbReference>
<comment type="cofactor">
    <cofactor evidence="1">
        <name>Mg(2+)</name>
        <dbReference type="ChEBI" id="CHEBI:18420"/>
    </cofactor>
</comment>
<dbReference type="InterPro" id="IPR022628">
    <property type="entry name" value="S-AdoMet_synt_N"/>
</dbReference>
<dbReference type="EMBL" id="JABZRD010000258">
    <property type="protein sequence ID" value="MBF1283823.1"/>
    <property type="molecule type" value="Genomic_DNA"/>
</dbReference>
<evidence type="ECO:0000259" key="16">
    <source>
        <dbReference type="Pfam" id="PF00438"/>
    </source>
</evidence>
<evidence type="ECO:0000256" key="5">
    <source>
        <dbReference type="ARBA" id="ARBA00012828"/>
    </source>
</evidence>
<evidence type="ECO:0000313" key="20">
    <source>
        <dbReference type="Proteomes" id="UP000709351"/>
    </source>
</evidence>
<dbReference type="SUPFAM" id="SSF55973">
    <property type="entry name" value="S-adenosylmethionine synthetase"/>
    <property type="match status" value="3"/>
</dbReference>
<evidence type="ECO:0000313" key="19">
    <source>
        <dbReference type="EMBL" id="MBF1283823.1"/>
    </source>
</evidence>
<dbReference type="EC" id="2.5.1.6" evidence="5 13"/>
<evidence type="ECO:0000256" key="9">
    <source>
        <dbReference type="ARBA" id="ARBA00022741"/>
    </source>
</evidence>
<keyword evidence="12 14" id="KW-0630">Potassium</keyword>